<keyword evidence="3" id="KW-1003">Cell membrane</keyword>
<dbReference type="EMBL" id="AOLV01000002">
    <property type="protein sequence ID" value="EPX87755.1"/>
    <property type="molecule type" value="Genomic_DNA"/>
</dbReference>
<dbReference type="GO" id="GO:0005886">
    <property type="term" value="C:plasma membrane"/>
    <property type="evidence" value="ECO:0007669"/>
    <property type="project" value="UniProtKB-SubCell"/>
</dbReference>
<evidence type="ECO:0000256" key="3">
    <source>
        <dbReference type="ARBA" id="ARBA00022475"/>
    </source>
</evidence>
<name>S9SCA9_9RHOB</name>
<evidence type="ECO:0000256" key="1">
    <source>
        <dbReference type="ARBA" id="ARBA00004162"/>
    </source>
</evidence>
<evidence type="ECO:0000256" key="8">
    <source>
        <dbReference type="SAM" id="Phobius"/>
    </source>
</evidence>
<keyword evidence="7" id="KW-0653">Protein transport</keyword>
<reference evidence="9 10" key="1">
    <citation type="journal article" date="2013" name="Stand. Genomic Sci.">
        <title>Genome sequence of the reddish-pigmented Rubellimicrobium thermophilum type strain (DSM 16684(T)), a member of the Roseobacter clade.</title>
        <authorList>
            <person name="Fiebig A."/>
            <person name="Riedel T."/>
            <person name="Gronow S."/>
            <person name="Petersen J."/>
            <person name="Klenk H.P."/>
            <person name="Goker M."/>
        </authorList>
    </citation>
    <scope>NUCLEOTIDE SEQUENCE [LARGE SCALE GENOMIC DNA]</scope>
    <source>
        <strain evidence="9 10">DSM 16684</strain>
    </source>
</reference>
<dbReference type="PATRIC" id="fig|1123069.3.peg.162"/>
<organism evidence="9 10">
    <name type="scientific">Rubellimicrobium thermophilum DSM 16684</name>
    <dbReference type="NCBI Taxonomy" id="1123069"/>
    <lineage>
        <taxon>Bacteria</taxon>
        <taxon>Pseudomonadati</taxon>
        <taxon>Pseudomonadota</taxon>
        <taxon>Alphaproteobacteria</taxon>
        <taxon>Rhodobacterales</taxon>
        <taxon>Roseobacteraceae</taxon>
        <taxon>Rubellimicrobium</taxon>
    </lineage>
</organism>
<keyword evidence="6 8" id="KW-0472">Membrane</keyword>
<comment type="similarity">
    <text evidence="2 7">Belongs to the ExbD/TolR family.</text>
</comment>
<dbReference type="GO" id="GO:0022857">
    <property type="term" value="F:transmembrane transporter activity"/>
    <property type="evidence" value="ECO:0007669"/>
    <property type="project" value="InterPro"/>
</dbReference>
<dbReference type="AlphaFoldDB" id="S9SCA9"/>
<evidence type="ECO:0000256" key="2">
    <source>
        <dbReference type="ARBA" id="ARBA00005811"/>
    </source>
</evidence>
<gene>
    <name evidence="9" type="ORF">ruthe_00157</name>
</gene>
<keyword evidence="5 8" id="KW-1133">Transmembrane helix</keyword>
<protein>
    <submittedName>
        <fullName evidence="9">Outer membrane transport energization protein ExbD</fullName>
    </submittedName>
</protein>
<dbReference type="RefSeq" id="WP_021096300.1">
    <property type="nucleotide sequence ID" value="NZ_KE557318.1"/>
</dbReference>
<keyword evidence="10" id="KW-1185">Reference proteome</keyword>
<evidence type="ECO:0000256" key="7">
    <source>
        <dbReference type="RuleBase" id="RU003879"/>
    </source>
</evidence>
<keyword evidence="4 7" id="KW-0812">Transmembrane</keyword>
<dbReference type="GO" id="GO:0015031">
    <property type="term" value="P:protein transport"/>
    <property type="evidence" value="ECO:0007669"/>
    <property type="project" value="UniProtKB-KW"/>
</dbReference>
<keyword evidence="7" id="KW-0813">Transport</keyword>
<proteinExistence type="inferred from homology"/>
<evidence type="ECO:0000256" key="5">
    <source>
        <dbReference type="ARBA" id="ARBA00022989"/>
    </source>
</evidence>
<evidence type="ECO:0000313" key="10">
    <source>
        <dbReference type="Proteomes" id="UP000015346"/>
    </source>
</evidence>
<feature type="transmembrane region" description="Helical" evidence="8">
    <location>
        <begin position="12"/>
        <end position="31"/>
    </location>
</feature>
<evidence type="ECO:0000256" key="4">
    <source>
        <dbReference type="ARBA" id="ARBA00022692"/>
    </source>
</evidence>
<dbReference type="STRING" id="1123069.ruthe_00157"/>
<accession>S9SCA9</accession>
<dbReference type="InterPro" id="IPR003400">
    <property type="entry name" value="ExbD"/>
</dbReference>
<evidence type="ECO:0000256" key="6">
    <source>
        <dbReference type="ARBA" id="ARBA00023136"/>
    </source>
</evidence>
<dbReference type="HOGENOM" id="CLU_085305_3_5_5"/>
<sequence>MSRLQSVRRRRPLGLTSLIDVIFLLLLFFMLSSTFTRFGDMPFLAAGGGTGAPVAGSPPAFLRVLPDRVILNTAEVTLADLSAALGRVDAETVLVSPAEGVTAQRLVDVLFAARKAEGINLRLIGG</sequence>
<comment type="caution">
    <text evidence="9">The sequence shown here is derived from an EMBL/GenBank/DDBJ whole genome shotgun (WGS) entry which is preliminary data.</text>
</comment>
<dbReference type="Pfam" id="PF02472">
    <property type="entry name" value="ExbD"/>
    <property type="match status" value="1"/>
</dbReference>
<evidence type="ECO:0000313" key="9">
    <source>
        <dbReference type="EMBL" id="EPX87755.1"/>
    </source>
</evidence>
<comment type="subcellular location">
    <subcellularLocation>
        <location evidence="1">Cell membrane</location>
        <topology evidence="1">Single-pass membrane protein</topology>
    </subcellularLocation>
    <subcellularLocation>
        <location evidence="7">Cell membrane</location>
        <topology evidence="7">Single-pass type II membrane protein</topology>
    </subcellularLocation>
</comment>
<dbReference type="Proteomes" id="UP000015346">
    <property type="component" value="Unassembled WGS sequence"/>
</dbReference>
<dbReference type="OrthoDB" id="7727005at2"/>